<keyword evidence="7" id="KW-0274">FAD</keyword>
<feature type="transmembrane region" description="Helical" evidence="13">
    <location>
        <begin position="140"/>
        <end position="160"/>
    </location>
</feature>
<evidence type="ECO:0000256" key="12">
    <source>
        <dbReference type="ARBA" id="ARBA00023136"/>
    </source>
</evidence>
<dbReference type="InterPro" id="IPR013130">
    <property type="entry name" value="Fe3_Rdtase_TM_dom"/>
</dbReference>
<evidence type="ECO:0000256" key="2">
    <source>
        <dbReference type="ARBA" id="ARBA00004141"/>
    </source>
</evidence>
<keyword evidence="8 13" id="KW-1133">Transmembrane helix</keyword>
<dbReference type="Proteomes" id="UP000244930">
    <property type="component" value="Chromosome"/>
</dbReference>
<dbReference type="GO" id="GO:0016020">
    <property type="term" value="C:membrane"/>
    <property type="evidence" value="ECO:0007669"/>
    <property type="project" value="UniProtKB-SubCell"/>
</dbReference>
<dbReference type="InterPro" id="IPR001433">
    <property type="entry name" value="OxRdtase_FAD/NAD-bd"/>
</dbReference>
<feature type="transmembrane region" description="Helical" evidence="13">
    <location>
        <begin position="112"/>
        <end position="133"/>
    </location>
</feature>
<reference evidence="15 16" key="1">
    <citation type="submission" date="2017-06" db="EMBL/GenBank/DDBJ databases">
        <title>Azoarcus.</title>
        <authorList>
            <person name="Woo J.-H."/>
            <person name="Kim H.-S."/>
        </authorList>
    </citation>
    <scope>NUCLEOTIDE SEQUENCE [LARGE SCALE GENOMIC DNA]</scope>
    <source>
        <strain evidence="15 16">TSPY31</strain>
    </source>
</reference>
<organism evidence="15 16">
    <name type="scientific">Parazoarcus communis</name>
    <dbReference type="NCBI Taxonomy" id="41977"/>
    <lineage>
        <taxon>Bacteria</taxon>
        <taxon>Pseudomonadati</taxon>
        <taxon>Pseudomonadota</taxon>
        <taxon>Betaproteobacteria</taxon>
        <taxon>Rhodocyclales</taxon>
        <taxon>Zoogloeaceae</taxon>
        <taxon>Parazoarcus</taxon>
    </lineage>
</organism>
<dbReference type="Pfam" id="PF01794">
    <property type="entry name" value="Ferric_reduct"/>
    <property type="match status" value="1"/>
</dbReference>
<evidence type="ECO:0000256" key="9">
    <source>
        <dbReference type="ARBA" id="ARBA00023002"/>
    </source>
</evidence>
<comment type="subcellular location">
    <subcellularLocation>
        <location evidence="2">Membrane</location>
        <topology evidence="2">Multi-pass membrane protein</topology>
    </subcellularLocation>
</comment>
<feature type="domain" description="FAD-binding FR-type" evidence="14">
    <location>
        <begin position="188"/>
        <end position="290"/>
    </location>
</feature>
<protein>
    <submittedName>
        <fullName evidence="15">Oxidoreductase</fullName>
    </submittedName>
</protein>
<keyword evidence="9" id="KW-0560">Oxidoreductase</keyword>
<comment type="cofactor">
    <cofactor evidence="1">
        <name>FAD</name>
        <dbReference type="ChEBI" id="CHEBI:57692"/>
    </cofactor>
</comment>
<name>A0A2U8GW84_9RHOO</name>
<dbReference type="AlphaFoldDB" id="A0A2U8GW84"/>
<dbReference type="EMBL" id="CP022187">
    <property type="protein sequence ID" value="AWI77738.1"/>
    <property type="molecule type" value="Genomic_DNA"/>
</dbReference>
<dbReference type="GO" id="GO:0050660">
    <property type="term" value="F:flavin adenine dinucleotide binding"/>
    <property type="evidence" value="ECO:0007669"/>
    <property type="project" value="TreeGrafter"/>
</dbReference>
<keyword evidence="10" id="KW-0408">Iron</keyword>
<evidence type="ECO:0000256" key="3">
    <source>
        <dbReference type="ARBA" id="ARBA00022630"/>
    </source>
</evidence>
<keyword evidence="11" id="KW-0411">Iron-sulfur</keyword>
<feature type="transmembrane region" description="Helical" evidence="13">
    <location>
        <begin position="28"/>
        <end position="49"/>
    </location>
</feature>
<dbReference type="PANTHER" id="PTHR47354:SF8">
    <property type="entry name" value="1,2-PHENYLACETYL-COA EPOXIDASE, SUBUNIT E"/>
    <property type="match status" value="1"/>
</dbReference>
<feature type="transmembrane region" description="Helical" evidence="13">
    <location>
        <begin position="74"/>
        <end position="92"/>
    </location>
</feature>
<dbReference type="Gene3D" id="2.40.30.10">
    <property type="entry name" value="Translation factors"/>
    <property type="match status" value="1"/>
</dbReference>
<sequence>MIAPALLLMLALSGAGWALPQGLPPWRSVAIVSAWLGTGLLVGSLLLMVRGPRLAALLGGLDVQYRWHHRSGTLAYVLLLLHPLAIALDAWTQSPQRAWQALAPWFQSWPLWLGWAGLLFLMLGLATTFSLNLPYRRWRALHYLPGIGVLCGLLHVWALLGEPGALWVFMALAVLALCWRLFGVDLGIGAHAYRVRSVVKPAARMIEAVLDPCGARLRVVPGQFVFAAFGDGPHFHGCGEFHPFTVSGIGADGSLAVGIKALGPCSTHVQALESGVLVRLEGPFGNFLAGRHSSAQLWIAGGIGITPFLAVLRRERLAHPTTLIYLYRSDADAAYLEELKVLAAADSALTLITMRADGAPDFDALLGNIEDVSGRVVYLCGPAPLIDAARASLDRHGVPGASIHFERFDFR</sequence>
<keyword evidence="16" id="KW-1185">Reference proteome</keyword>
<dbReference type="GO" id="GO:0051537">
    <property type="term" value="F:2 iron, 2 sulfur cluster binding"/>
    <property type="evidence" value="ECO:0007669"/>
    <property type="project" value="UniProtKB-KW"/>
</dbReference>
<evidence type="ECO:0000313" key="15">
    <source>
        <dbReference type="EMBL" id="AWI77738.1"/>
    </source>
</evidence>
<dbReference type="PANTHER" id="PTHR47354">
    <property type="entry name" value="NADH OXIDOREDUCTASE HCR"/>
    <property type="match status" value="1"/>
</dbReference>
<keyword evidence="12 13" id="KW-0472">Membrane</keyword>
<evidence type="ECO:0000256" key="7">
    <source>
        <dbReference type="ARBA" id="ARBA00022827"/>
    </source>
</evidence>
<keyword evidence="4 13" id="KW-0812">Transmembrane</keyword>
<keyword evidence="6" id="KW-0479">Metal-binding</keyword>
<dbReference type="GO" id="GO:0016491">
    <property type="term" value="F:oxidoreductase activity"/>
    <property type="evidence" value="ECO:0007669"/>
    <property type="project" value="UniProtKB-KW"/>
</dbReference>
<evidence type="ECO:0000256" key="5">
    <source>
        <dbReference type="ARBA" id="ARBA00022714"/>
    </source>
</evidence>
<evidence type="ECO:0000256" key="6">
    <source>
        <dbReference type="ARBA" id="ARBA00022723"/>
    </source>
</evidence>
<dbReference type="Pfam" id="PF00175">
    <property type="entry name" value="NAD_binding_1"/>
    <property type="match status" value="1"/>
</dbReference>
<dbReference type="KEGG" id="acom:CEW83_14655"/>
<evidence type="ECO:0000256" key="13">
    <source>
        <dbReference type="SAM" id="Phobius"/>
    </source>
</evidence>
<keyword evidence="3" id="KW-0285">Flavoprotein</keyword>
<dbReference type="InterPro" id="IPR017938">
    <property type="entry name" value="Riboflavin_synthase-like_b-brl"/>
</dbReference>
<proteinExistence type="predicted"/>
<dbReference type="PRINTS" id="PR00409">
    <property type="entry name" value="PHDIOXRDTASE"/>
</dbReference>
<evidence type="ECO:0000259" key="14">
    <source>
        <dbReference type="PROSITE" id="PS51384"/>
    </source>
</evidence>
<evidence type="ECO:0000256" key="4">
    <source>
        <dbReference type="ARBA" id="ARBA00022692"/>
    </source>
</evidence>
<dbReference type="InterPro" id="IPR039261">
    <property type="entry name" value="FNR_nucleotide-bd"/>
</dbReference>
<dbReference type="InterPro" id="IPR050415">
    <property type="entry name" value="MRET"/>
</dbReference>
<feature type="transmembrane region" description="Helical" evidence="13">
    <location>
        <begin position="166"/>
        <end position="188"/>
    </location>
</feature>
<dbReference type="SUPFAM" id="SSF63380">
    <property type="entry name" value="Riboflavin synthase domain-like"/>
    <property type="match status" value="1"/>
</dbReference>
<evidence type="ECO:0000256" key="11">
    <source>
        <dbReference type="ARBA" id="ARBA00023014"/>
    </source>
</evidence>
<evidence type="ECO:0000256" key="1">
    <source>
        <dbReference type="ARBA" id="ARBA00001974"/>
    </source>
</evidence>
<gene>
    <name evidence="15" type="ORF">CEW83_14655</name>
</gene>
<dbReference type="SUPFAM" id="SSF52343">
    <property type="entry name" value="Ferredoxin reductase-like, C-terminal NADP-linked domain"/>
    <property type="match status" value="1"/>
</dbReference>
<evidence type="ECO:0000313" key="16">
    <source>
        <dbReference type="Proteomes" id="UP000244930"/>
    </source>
</evidence>
<dbReference type="InterPro" id="IPR017927">
    <property type="entry name" value="FAD-bd_FR_type"/>
</dbReference>
<keyword evidence="5" id="KW-0001">2Fe-2S</keyword>
<dbReference type="Gene3D" id="3.40.50.80">
    <property type="entry name" value="Nucleotide-binding domain of ferredoxin-NADP reductase (FNR) module"/>
    <property type="match status" value="1"/>
</dbReference>
<dbReference type="GO" id="GO:0046872">
    <property type="term" value="F:metal ion binding"/>
    <property type="evidence" value="ECO:0007669"/>
    <property type="project" value="UniProtKB-KW"/>
</dbReference>
<evidence type="ECO:0000256" key="8">
    <source>
        <dbReference type="ARBA" id="ARBA00022989"/>
    </source>
</evidence>
<accession>A0A2U8GW84</accession>
<dbReference type="PROSITE" id="PS51384">
    <property type="entry name" value="FAD_FR"/>
    <property type="match status" value="1"/>
</dbReference>
<evidence type="ECO:0000256" key="10">
    <source>
        <dbReference type="ARBA" id="ARBA00023004"/>
    </source>
</evidence>